<keyword evidence="3" id="KW-1185">Reference proteome</keyword>
<proteinExistence type="predicted"/>
<evidence type="ECO:0000256" key="1">
    <source>
        <dbReference type="SAM" id="MobiDB-lite"/>
    </source>
</evidence>
<dbReference type="EMBL" id="SRKZ01000003">
    <property type="protein sequence ID" value="TGD80277.1"/>
    <property type="molecule type" value="Genomic_DNA"/>
</dbReference>
<accession>A0A4Z0MM02</accession>
<dbReference type="RefSeq" id="WP_135530432.1">
    <property type="nucleotide sequence ID" value="NZ_SRKZ01000003.1"/>
</dbReference>
<reference evidence="2 3" key="1">
    <citation type="submission" date="2019-04" db="EMBL/GenBank/DDBJ databases">
        <authorList>
            <person name="Feng G."/>
            <person name="Zhang J."/>
            <person name="Zhu H."/>
        </authorList>
    </citation>
    <scope>NUCLEOTIDE SEQUENCE [LARGE SCALE GENOMIC DNA]</scope>
    <source>
        <strain evidence="2 3">JCM 19491</strain>
    </source>
</reference>
<gene>
    <name evidence="2" type="ORF">EU557_10555</name>
</gene>
<sequence>MSTSVKRSRSRKASEETAPVLSHADQLSALQKREEGKTVMYKQDAWGHIETRFVRPHNVKAWEDKGFFVRYISASSENLSYWP</sequence>
<dbReference type="Proteomes" id="UP000298284">
    <property type="component" value="Unassembled WGS sequence"/>
</dbReference>
<feature type="compositionally biased region" description="Basic residues" evidence="1">
    <location>
        <begin position="1"/>
        <end position="11"/>
    </location>
</feature>
<evidence type="ECO:0000313" key="3">
    <source>
        <dbReference type="Proteomes" id="UP000298284"/>
    </source>
</evidence>
<name>A0A4Z0MM02_9BACT</name>
<dbReference type="AlphaFoldDB" id="A0A4Z0MM02"/>
<evidence type="ECO:0000313" key="2">
    <source>
        <dbReference type="EMBL" id="TGD80277.1"/>
    </source>
</evidence>
<comment type="caution">
    <text evidence="2">The sequence shown here is derived from an EMBL/GenBank/DDBJ whole genome shotgun (WGS) entry which is preliminary data.</text>
</comment>
<protein>
    <submittedName>
        <fullName evidence="2">Uncharacterized protein</fullName>
    </submittedName>
</protein>
<organism evidence="2 3">
    <name type="scientific">Hymenobacter wooponensis</name>
    <dbReference type="NCBI Taxonomy" id="1525360"/>
    <lineage>
        <taxon>Bacteria</taxon>
        <taxon>Pseudomonadati</taxon>
        <taxon>Bacteroidota</taxon>
        <taxon>Cytophagia</taxon>
        <taxon>Cytophagales</taxon>
        <taxon>Hymenobacteraceae</taxon>
        <taxon>Hymenobacter</taxon>
    </lineage>
</organism>
<feature type="region of interest" description="Disordered" evidence="1">
    <location>
        <begin position="1"/>
        <end position="27"/>
    </location>
</feature>
<dbReference type="OrthoDB" id="885592at2"/>